<sequence>MADDPVVVIKSRPVKAGNSVEGKTRMTRPLMVGDCYVPKAISVAKG</sequence>
<reference evidence="2" key="1">
    <citation type="journal article" date="2004" name="Environ. Microbiol.">
        <title>The genome of Desulfotalea psychrophila, a sulfate-reducing bacterium from permanently cold Arctic sediments.</title>
        <authorList>
            <person name="Rabus R."/>
            <person name="Ruepp A."/>
            <person name="Frickey T."/>
            <person name="Rattei T."/>
            <person name="Fartmann B."/>
            <person name="Stark M."/>
            <person name="Bauer M."/>
            <person name="Zibat A."/>
            <person name="Lombardot T."/>
            <person name="Becker I."/>
            <person name="Amann J."/>
            <person name="Gellner K."/>
            <person name="Teeling H."/>
            <person name="Leuschner W.D."/>
            <person name="Gloeckner F.-O."/>
            <person name="Lupas A.N."/>
            <person name="Amann R."/>
            <person name="Klenk H.-P."/>
        </authorList>
    </citation>
    <scope>NUCLEOTIDE SEQUENCE [LARGE SCALE GENOMIC DNA]</scope>
    <source>
        <strain evidence="2">DSM 12343 / LSv54</strain>
    </source>
</reference>
<evidence type="ECO:0000313" key="2">
    <source>
        <dbReference type="Proteomes" id="UP000000602"/>
    </source>
</evidence>
<accession>Q6AK89</accession>
<dbReference type="HOGENOM" id="CLU_3182916_0_0_7"/>
<protein>
    <submittedName>
        <fullName evidence="1">Uncharacterized protein</fullName>
    </submittedName>
</protein>
<organism evidence="1 2">
    <name type="scientific">Desulfotalea psychrophila (strain LSv54 / DSM 12343)</name>
    <dbReference type="NCBI Taxonomy" id="177439"/>
    <lineage>
        <taxon>Bacteria</taxon>
        <taxon>Pseudomonadati</taxon>
        <taxon>Thermodesulfobacteriota</taxon>
        <taxon>Desulfobulbia</taxon>
        <taxon>Desulfobulbales</taxon>
        <taxon>Desulfocapsaceae</taxon>
        <taxon>Desulfotalea</taxon>
    </lineage>
</organism>
<keyword evidence="2" id="KW-1185">Reference proteome</keyword>
<dbReference type="EMBL" id="CR522870">
    <property type="protein sequence ID" value="CAG37237.1"/>
    <property type="molecule type" value="Genomic_DNA"/>
</dbReference>
<proteinExistence type="predicted"/>
<gene>
    <name evidence="1" type="ordered locus">DP2508</name>
</gene>
<dbReference type="KEGG" id="dps:DP2508"/>
<evidence type="ECO:0000313" key="1">
    <source>
        <dbReference type="EMBL" id="CAG37237.1"/>
    </source>
</evidence>
<dbReference type="AlphaFoldDB" id="Q6AK89"/>
<dbReference type="Proteomes" id="UP000000602">
    <property type="component" value="Chromosome"/>
</dbReference>
<name>Q6AK89_DESPS</name>